<dbReference type="EMBL" id="JAERRH010000002">
    <property type="protein sequence ID" value="MBL1104492.1"/>
    <property type="molecule type" value="Genomic_DNA"/>
</dbReference>
<dbReference type="Proteomes" id="UP000621386">
    <property type="component" value="Unassembled WGS sequence"/>
</dbReference>
<evidence type="ECO:0000313" key="4">
    <source>
        <dbReference type="Proteomes" id="UP000621386"/>
    </source>
</evidence>
<keyword evidence="1" id="KW-0732">Signal</keyword>
<dbReference type="SUPFAM" id="SSF47090">
    <property type="entry name" value="PGBD-like"/>
    <property type="match status" value="1"/>
</dbReference>
<feature type="chain" id="PRO_5045558211" evidence="1">
    <location>
        <begin position="28"/>
        <end position="125"/>
    </location>
</feature>
<evidence type="ECO:0000313" key="3">
    <source>
        <dbReference type="EMBL" id="MBL1104492.1"/>
    </source>
</evidence>
<comment type="caution">
    <text evidence="3">The sequence shown here is derived from an EMBL/GenBank/DDBJ whole genome shotgun (WGS) entry which is preliminary data.</text>
</comment>
<gene>
    <name evidence="3" type="ORF">JK361_07750</name>
</gene>
<accession>A0ABS1NWJ3</accession>
<feature type="domain" description="Peptidoglycan binding-like" evidence="2">
    <location>
        <begin position="60"/>
        <end position="118"/>
    </location>
</feature>
<keyword evidence="4" id="KW-1185">Reference proteome</keyword>
<evidence type="ECO:0000256" key="1">
    <source>
        <dbReference type="SAM" id="SignalP"/>
    </source>
</evidence>
<proteinExistence type="predicted"/>
<protein>
    <submittedName>
        <fullName evidence="3">Peptidoglycan-binding protein</fullName>
    </submittedName>
</protein>
<dbReference type="RefSeq" id="WP_201814887.1">
    <property type="nucleotide sequence ID" value="NZ_JAERRH010000002.1"/>
</dbReference>
<evidence type="ECO:0000259" key="2">
    <source>
        <dbReference type="Pfam" id="PF01471"/>
    </source>
</evidence>
<organism evidence="3 4">
    <name type="scientific">Streptomyces musisoli</name>
    <dbReference type="NCBI Taxonomy" id="2802280"/>
    <lineage>
        <taxon>Bacteria</taxon>
        <taxon>Bacillati</taxon>
        <taxon>Actinomycetota</taxon>
        <taxon>Actinomycetes</taxon>
        <taxon>Kitasatosporales</taxon>
        <taxon>Streptomycetaceae</taxon>
        <taxon>Streptomyces</taxon>
    </lineage>
</organism>
<dbReference type="Pfam" id="PF01471">
    <property type="entry name" value="PG_binding_1"/>
    <property type="match status" value="1"/>
</dbReference>
<dbReference type="InterPro" id="IPR036366">
    <property type="entry name" value="PGBDSf"/>
</dbReference>
<dbReference type="InterPro" id="IPR002477">
    <property type="entry name" value="Peptidoglycan-bd-like"/>
</dbReference>
<feature type="signal peptide" evidence="1">
    <location>
        <begin position="1"/>
        <end position="27"/>
    </location>
</feature>
<sequence length="125" mass="12826">MKRARSLAAVVAVCALASGVGAGTAVAAQTPTGVSAASSGKCGYSGSHPTLSYAPSTYKAAVEHAQCLLLNYHRNAWQGGLSSDGYFGNLTLSAVKQFQSHCGLAKDGIIGPNTWKALHPDTSWC</sequence>
<dbReference type="InterPro" id="IPR036365">
    <property type="entry name" value="PGBD-like_sf"/>
</dbReference>
<dbReference type="Gene3D" id="1.10.101.10">
    <property type="entry name" value="PGBD-like superfamily/PGBD"/>
    <property type="match status" value="1"/>
</dbReference>
<reference evidence="3 4" key="1">
    <citation type="submission" date="2021-01" db="EMBL/GenBank/DDBJ databases">
        <title>WGS of actinomycetes isolated from Thailand.</title>
        <authorList>
            <person name="Thawai C."/>
        </authorList>
    </citation>
    <scope>NUCLEOTIDE SEQUENCE [LARGE SCALE GENOMIC DNA]</scope>
    <source>
        <strain evidence="3 4">CH5-8</strain>
    </source>
</reference>
<name>A0ABS1NWJ3_9ACTN</name>